<dbReference type="PROSITE" id="PS50240">
    <property type="entry name" value="TRYPSIN_DOM"/>
    <property type="match status" value="1"/>
</dbReference>
<dbReference type="GO" id="GO:0006508">
    <property type="term" value="P:proteolysis"/>
    <property type="evidence" value="ECO:0007669"/>
    <property type="project" value="InterPro"/>
</dbReference>
<dbReference type="InterPro" id="IPR001254">
    <property type="entry name" value="Trypsin_dom"/>
</dbReference>
<organism evidence="2 3">
    <name type="scientific">Daphnia pulex</name>
    <name type="common">Water flea</name>
    <dbReference type="NCBI Taxonomy" id="6669"/>
    <lineage>
        <taxon>Eukaryota</taxon>
        <taxon>Metazoa</taxon>
        <taxon>Ecdysozoa</taxon>
        <taxon>Arthropoda</taxon>
        <taxon>Crustacea</taxon>
        <taxon>Branchiopoda</taxon>
        <taxon>Diplostraca</taxon>
        <taxon>Cladocera</taxon>
        <taxon>Anomopoda</taxon>
        <taxon>Daphniidae</taxon>
        <taxon>Daphnia</taxon>
    </lineage>
</organism>
<protein>
    <recommendedName>
        <fullName evidence="1">Peptidase S1 domain-containing protein</fullName>
    </recommendedName>
</protein>
<dbReference type="FunCoup" id="E9GGI9">
    <property type="interactions" value="79"/>
</dbReference>
<reference evidence="2 3" key="1">
    <citation type="journal article" date="2011" name="Science">
        <title>The ecoresponsive genome of Daphnia pulex.</title>
        <authorList>
            <person name="Colbourne J.K."/>
            <person name="Pfrender M.E."/>
            <person name="Gilbert D."/>
            <person name="Thomas W.K."/>
            <person name="Tucker A."/>
            <person name="Oakley T.H."/>
            <person name="Tokishita S."/>
            <person name="Aerts A."/>
            <person name="Arnold G.J."/>
            <person name="Basu M.K."/>
            <person name="Bauer D.J."/>
            <person name="Caceres C.E."/>
            <person name="Carmel L."/>
            <person name="Casola C."/>
            <person name="Choi J.H."/>
            <person name="Detter J.C."/>
            <person name="Dong Q."/>
            <person name="Dusheyko S."/>
            <person name="Eads B.D."/>
            <person name="Frohlich T."/>
            <person name="Geiler-Samerotte K.A."/>
            <person name="Gerlach D."/>
            <person name="Hatcher P."/>
            <person name="Jogdeo S."/>
            <person name="Krijgsveld J."/>
            <person name="Kriventseva E.V."/>
            <person name="Kultz D."/>
            <person name="Laforsch C."/>
            <person name="Lindquist E."/>
            <person name="Lopez J."/>
            <person name="Manak J.R."/>
            <person name="Muller J."/>
            <person name="Pangilinan J."/>
            <person name="Patwardhan R.P."/>
            <person name="Pitluck S."/>
            <person name="Pritham E.J."/>
            <person name="Rechtsteiner A."/>
            <person name="Rho M."/>
            <person name="Rogozin I.B."/>
            <person name="Sakarya O."/>
            <person name="Salamov A."/>
            <person name="Schaack S."/>
            <person name="Shapiro H."/>
            <person name="Shiga Y."/>
            <person name="Skalitzky C."/>
            <person name="Smith Z."/>
            <person name="Souvorov A."/>
            <person name="Sung W."/>
            <person name="Tang Z."/>
            <person name="Tsuchiya D."/>
            <person name="Tu H."/>
            <person name="Vos H."/>
            <person name="Wang M."/>
            <person name="Wolf Y.I."/>
            <person name="Yamagata H."/>
            <person name="Yamada T."/>
            <person name="Ye Y."/>
            <person name="Shaw J.R."/>
            <person name="Andrews J."/>
            <person name="Crease T.J."/>
            <person name="Tang H."/>
            <person name="Lucas S.M."/>
            <person name="Robertson H.M."/>
            <person name="Bork P."/>
            <person name="Koonin E.V."/>
            <person name="Zdobnov E.M."/>
            <person name="Grigoriev I.V."/>
            <person name="Lynch M."/>
            <person name="Boore J.L."/>
        </authorList>
    </citation>
    <scope>NUCLEOTIDE SEQUENCE [LARGE SCALE GENOMIC DNA]</scope>
</reference>
<dbReference type="STRING" id="6669.E9GGI9"/>
<dbReference type="KEGG" id="dpx:DAPPUDRAFT_303484"/>
<keyword evidence="3" id="KW-1185">Reference proteome</keyword>
<dbReference type="Pfam" id="PF00089">
    <property type="entry name" value="Trypsin"/>
    <property type="match status" value="1"/>
</dbReference>
<gene>
    <name evidence="2" type="ORF">DAPPUDRAFT_303484</name>
</gene>
<dbReference type="CDD" id="cd00190">
    <property type="entry name" value="Tryp_SPc"/>
    <property type="match status" value="1"/>
</dbReference>
<dbReference type="InterPro" id="IPR009003">
    <property type="entry name" value="Peptidase_S1_PA"/>
</dbReference>
<sequence>MTKDENGQHICGGFIYSDRNIATTASCLFGKANEALKVKVGAFVLETPEANEQNIEVLSVSIYPSFDHVYKMDDLALINTKRPIVFSDTVKPIRYEEPVESLHTATIAGWGVTSEGGVWEQRLHKTNVFNLTADCRFYGKNEYSFNYMICAGDGTTSPCDYDQGSPLVQSSDTGNIVVGIMSKNRGCVAPYPPTIYTRLASYYPWLKQTAGQQPANL</sequence>
<dbReference type="HOGENOM" id="CLU_006842_7_0_1"/>
<feature type="domain" description="Peptidase S1" evidence="1">
    <location>
        <begin position="1"/>
        <end position="211"/>
    </location>
</feature>
<dbReference type="AlphaFoldDB" id="E9GGI9"/>
<dbReference type="eggNOG" id="KOG3627">
    <property type="taxonomic scope" value="Eukaryota"/>
</dbReference>
<dbReference type="SUPFAM" id="SSF50494">
    <property type="entry name" value="Trypsin-like serine proteases"/>
    <property type="match status" value="1"/>
</dbReference>
<dbReference type="SMART" id="SM00020">
    <property type="entry name" value="Tryp_SPc"/>
    <property type="match status" value="1"/>
</dbReference>
<accession>E9GGI9</accession>
<evidence type="ECO:0000259" key="1">
    <source>
        <dbReference type="PROSITE" id="PS50240"/>
    </source>
</evidence>
<dbReference type="GO" id="GO:0004252">
    <property type="term" value="F:serine-type endopeptidase activity"/>
    <property type="evidence" value="ECO:0007669"/>
    <property type="project" value="InterPro"/>
</dbReference>
<dbReference type="PhylomeDB" id="E9GGI9"/>
<dbReference type="Gene3D" id="2.40.10.10">
    <property type="entry name" value="Trypsin-like serine proteases"/>
    <property type="match status" value="1"/>
</dbReference>
<dbReference type="OrthoDB" id="10059102at2759"/>
<dbReference type="InParanoid" id="E9GGI9"/>
<dbReference type="PANTHER" id="PTHR24258">
    <property type="entry name" value="SERINE PROTEASE-RELATED"/>
    <property type="match status" value="1"/>
</dbReference>
<evidence type="ECO:0000313" key="2">
    <source>
        <dbReference type="EMBL" id="EFX81485.1"/>
    </source>
</evidence>
<evidence type="ECO:0000313" key="3">
    <source>
        <dbReference type="Proteomes" id="UP000000305"/>
    </source>
</evidence>
<dbReference type="PANTHER" id="PTHR24258:SF140">
    <property type="entry name" value="BCDNA.GH08420-RELATED"/>
    <property type="match status" value="1"/>
</dbReference>
<dbReference type="Proteomes" id="UP000000305">
    <property type="component" value="Unassembled WGS sequence"/>
</dbReference>
<name>E9GGI9_DAPPU</name>
<dbReference type="InterPro" id="IPR043504">
    <property type="entry name" value="Peptidase_S1_PA_chymotrypsin"/>
</dbReference>
<dbReference type="EMBL" id="GL732543">
    <property type="protein sequence ID" value="EFX81485.1"/>
    <property type="molecule type" value="Genomic_DNA"/>
</dbReference>
<proteinExistence type="predicted"/>